<keyword evidence="8" id="KW-1185">Reference proteome</keyword>
<dbReference type="PANTHER" id="PTHR30213">
    <property type="entry name" value="INNER MEMBRANE PROTEIN YHJD"/>
    <property type="match status" value="1"/>
</dbReference>
<evidence type="ECO:0000313" key="8">
    <source>
        <dbReference type="Proteomes" id="UP000503399"/>
    </source>
</evidence>
<dbReference type="InterPro" id="IPR017039">
    <property type="entry name" value="Virul_fac_BrkB"/>
</dbReference>
<dbReference type="Proteomes" id="UP000503399">
    <property type="component" value="Chromosome"/>
</dbReference>
<keyword evidence="2" id="KW-1003">Cell membrane</keyword>
<feature type="transmembrane region" description="Helical" evidence="6">
    <location>
        <begin position="133"/>
        <end position="155"/>
    </location>
</feature>
<evidence type="ECO:0000256" key="6">
    <source>
        <dbReference type="SAM" id="Phobius"/>
    </source>
</evidence>
<dbReference type="AlphaFoldDB" id="A0A6F8ZH67"/>
<gene>
    <name evidence="7" type="ORF">R50_1289</name>
</gene>
<accession>A0A6F8ZH67</accession>
<comment type="subcellular location">
    <subcellularLocation>
        <location evidence="1">Cell membrane</location>
        <topology evidence="1">Multi-pass membrane protein</topology>
    </subcellularLocation>
</comment>
<dbReference type="PANTHER" id="PTHR30213:SF0">
    <property type="entry name" value="UPF0761 MEMBRANE PROTEIN YIHY"/>
    <property type="match status" value="1"/>
</dbReference>
<keyword evidence="4 6" id="KW-1133">Transmembrane helix</keyword>
<dbReference type="PIRSF" id="PIRSF035875">
    <property type="entry name" value="RNase_BN"/>
    <property type="match status" value="1"/>
</dbReference>
<dbReference type="EMBL" id="LR778114">
    <property type="protein sequence ID" value="CAB1128795.1"/>
    <property type="molecule type" value="Genomic_DNA"/>
</dbReference>
<proteinExistence type="predicted"/>
<keyword evidence="3 6" id="KW-0812">Transmembrane</keyword>
<feature type="transmembrane region" description="Helical" evidence="6">
    <location>
        <begin position="30"/>
        <end position="52"/>
    </location>
</feature>
<evidence type="ECO:0000313" key="7">
    <source>
        <dbReference type="EMBL" id="CAB1128795.1"/>
    </source>
</evidence>
<feature type="transmembrane region" description="Helical" evidence="6">
    <location>
        <begin position="161"/>
        <end position="179"/>
    </location>
</feature>
<protein>
    <submittedName>
        <fullName evidence="7">Ribonuclease BN</fullName>
        <ecNumber evidence="7">3.1.-.-</ecNumber>
    </submittedName>
</protein>
<dbReference type="GO" id="GO:0005886">
    <property type="term" value="C:plasma membrane"/>
    <property type="evidence" value="ECO:0007669"/>
    <property type="project" value="UniProtKB-SubCell"/>
</dbReference>
<dbReference type="KEGG" id="hfv:R50_1289"/>
<evidence type="ECO:0000256" key="3">
    <source>
        <dbReference type="ARBA" id="ARBA00022692"/>
    </source>
</evidence>
<evidence type="ECO:0000256" key="4">
    <source>
        <dbReference type="ARBA" id="ARBA00022989"/>
    </source>
</evidence>
<dbReference type="EC" id="3.1.-.-" evidence="7"/>
<evidence type="ECO:0000256" key="2">
    <source>
        <dbReference type="ARBA" id="ARBA00022475"/>
    </source>
</evidence>
<organism evidence="7 8">
    <name type="scientific">Candidatus Hydrogenisulfobacillus filiaventi</name>
    <dbReference type="NCBI Taxonomy" id="2707344"/>
    <lineage>
        <taxon>Bacteria</taxon>
        <taxon>Bacillati</taxon>
        <taxon>Bacillota</taxon>
        <taxon>Clostridia</taxon>
        <taxon>Eubacteriales</taxon>
        <taxon>Clostridiales Family XVII. Incertae Sedis</taxon>
        <taxon>Candidatus Hydrogenisulfobacillus</taxon>
    </lineage>
</organism>
<dbReference type="GO" id="GO:0016787">
    <property type="term" value="F:hydrolase activity"/>
    <property type="evidence" value="ECO:0007669"/>
    <property type="project" value="UniProtKB-KW"/>
</dbReference>
<feature type="transmembrane region" description="Helical" evidence="6">
    <location>
        <begin position="191"/>
        <end position="211"/>
    </location>
</feature>
<dbReference type="Pfam" id="PF03631">
    <property type="entry name" value="Virul_fac_BrkB"/>
    <property type="match status" value="1"/>
</dbReference>
<keyword evidence="5 6" id="KW-0472">Membrane</keyword>
<evidence type="ECO:0000256" key="5">
    <source>
        <dbReference type="ARBA" id="ARBA00023136"/>
    </source>
</evidence>
<feature type="transmembrane region" description="Helical" evidence="6">
    <location>
        <begin position="223"/>
        <end position="245"/>
    </location>
</feature>
<sequence>MRQRMRPAQVLWTLWRHAAADDVGAYAAALAYRLLFTVFPLALLITAFLSLLHLPSLFRLLQPFTTLLNPAVRRLVLHSLAEAVRQEHPGLLSLGMAGVLWGVFGGVNALMDALNHAFGWHPPYRRSFWRTRLVALGLGLGFAGLTVLLAALLQAGPRGTPVHWLVGAIGLAAALAVLYRWGPDRPPPWRAVLTGTVVALSLWLGGSWLLTLLTRSFPRYQRLYGALGTVIALLLYLYYVGWAILTGAEAAALRAARIRTRAAPAPPAAGPPDPPLPRR</sequence>
<dbReference type="NCBIfam" id="TIGR00765">
    <property type="entry name" value="yihY_not_rbn"/>
    <property type="match status" value="1"/>
</dbReference>
<reference evidence="7 8" key="1">
    <citation type="submission" date="2020-02" db="EMBL/GenBank/DDBJ databases">
        <authorList>
            <person name="Hogendoorn C."/>
        </authorList>
    </citation>
    <scope>NUCLEOTIDE SEQUENCE [LARGE SCALE GENOMIC DNA]</scope>
    <source>
        <strain evidence="7">R501</strain>
    </source>
</reference>
<keyword evidence="7" id="KW-0378">Hydrolase</keyword>
<name>A0A6F8ZH67_9FIRM</name>
<evidence type="ECO:0000256" key="1">
    <source>
        <dbReference type="ARBA" id="ARBA00004651"/>
    </source>
</evidence>